<dbReference type="Proteomes" id="UP001272137">
    <property type="component" value="Unassembled WGS sequence"/>
</dbReference>
<feature type="compositionally biased region" description="Basic and acidic residues" evidence="1">
    <location>
        <begin position="1"/>
        <end position="12"/>
    </location>
</feature>
<sequence length="50" mass="5567">MRDEYDIGEPGHEVPCTSGDMPRGPRAPVGIIVSMSTCAERAPQQQQRRR</sequence>
<organism evidence="2 3">
    <name type="scientific">Burkholderia thailandensis</name>
    <dbReference type="NCBI Taxonomy" id="57975"/>
    <lineage>
        <taxon>Bacteria</taxon>
        <taxon>Pseudomonadati</taxon>
        <taxon>Pseudomonadota</taxon>
        <taxon>Betaproteobacteria</taxon>
        <taxon>Burkholderiales</taxon>
        <taxon>Burkholderiaceae</taxon>
        <taxon>Burkholderia</taxon>
        <taxon>pseudomallei group</taxon>
    </lineage>
</organism>
<proteinExistence type="predicted"/>
<accession>A0AAW9CK46</accession>
<dbReference type="AlphaFoldDB" id="A0AAW9CK46"/>
<name>A0AAW9CK46_BURTH</name>
<feature type="region of interest" description="Disordered" evidence="1">
    <location>
        <begin position="1"/>
        <end position="28"/>
    </location>
</feature>
<evidence type="ECO:0000256" key="1">
    <source>
        <dbReference type="SAM" id="MobiDB-lite"/>
    </source>
</evidence>
<comment type="caution">
    <text evidence="2">The sequence shown here is derived from an EMBL/GenBank/DDBJ whole genome shotgun (WGS) entry which is preliminary data.</text>
</comment>
<evidence type="ECO:0000313" key="2">
    <source>
        <dbReference type="EMBL" id="MDW9251365.1"/>
    </source>
</evidence>
<dbReference type="EMBL" id="QXCT01000001">
    <property type="protein sequence ID" value="MDW9251365.1"/>
    <property type="molecule type" value="Genomic_DNA"/>
</dbReference>
<reference evidence="2" key="1">
    <citation type="submission" date="2018-08" db="EMBL/GenBank/DDBJ databases">
        <title>Identification of Burkholderia cepacia strains that express a Burkholderia pseudomallei-like capsular polysaccharide.</title>
        <authorList>
            <person name="Burtnick M.N."/>
            <person name="Vongsouvath M."/>
            <person name="Newton P."/>
            <person name="Wuthiekanun V."/>
            <person name="Limmathurotsakul D."/>
            <person name="Brett P.J."/>
            <person name="Chantratita N."/>
            <person name="Dance D.A."/>
        </authorList>
    </citation>
    <scope>NUCLEOTIDE SEQUENCE</scope>
    <source>
        <strain evidence="2">SBXCC001</strain>
    </source>
</reference>
<protein>
    <submittedName>
        <fullName evidence="2">Uncharacterized protein</fullName>
    </submittedName>
</protein>
<evidence type="ECO:0000313" key="3">
    <source>
        <dbReference type="Proteomes" id="UP001272137"/>
    </source>
</evidence>
<gene>
    <name evidence="2" type="ORF">C7S16_6525</name>
</gene>